<dbReference type="InterPro" id="IPR011009">
    <property type="entry name" value="Kinase-like_dom_sf"/>
</dbReference>
<dbReference type="SUPFAM" id="SSF56112">
    <property type="entry name" value="Protein kinase-like (PK-like)"/>
    <property type="match status" value="1"/>
</dbReference>
<dbReference type="PANTHER" id="PTHR21310">
    <property type="entry name" value="AMINOGLYCOSIDE PHOSPHOTRANSFERASE-RELATED-RELATED"/>
    <property type="match status" value="1"/>
</dbReference>
<name>A0ABM6ISI8_9BACL</name>
<dbReference type="Gene3D" id="3.90.1200.10">
    <property type="match status" value="1"/>
</dbReference>
<feature type="domain" description="Aminoglycoside phosphotransferase" evidence="1">
    <location>
        <begin position="22"/>
        <end position="240"/>
    </location>
</feature>
<dbReference type="PANTHER" id="PTHR21310:SF42">
    <property type="entry name" value="BIFUNCTIONAL AAC_APH"/>
    <property type="match status" value="1"/>
</dbReference>
<evidence type="ECO:0000259" key="1">
    <source>
        <dbReference type="Pfam" id="PF01636"/>
    </source>
</evidence>
<keyword evidence="3" id="KW-1185">Reference proteome</keyword>
<evidence type="ECO:0000313" key="2">
    <source>
        <dbReference type="EMBL" id="AQU79556.1"/>
    </source>
</evidence>
<gene>
    <name evidence="2" type="ORF">AJGP001_09925</name>
</gene>
<dbReference type="InterPro" id="IPR002575">
    <property type="entry name" value="Aminoglycoside_PTrfase"/>
</dbReference>
<dbReference type="PROSITE" id="PS00109">
    <property type="entry name" value="PROTEIN_KINASE_TYR"/>
    <property type="match status" value="1"/>
</dbReference>
<reference evidence="2 3" key="1">
    <citation type="submission" date="2017-01" db="EMBL/GenBank/DDBJ databases">
        <title>Planococcus faecalis genome complete sequence.</title>
        <authorList>
            <person name="Lee P.C."/>
        </authorList>
    </citation>
    <scope>NUCLEOTIDE SEQUENCE [LARGE SCALE GENOMIC DNA]</scope>
    <source>
        <strain evidence="2 3">AJ003</strain>
    </source>
</reference>
<dbReference type="Pfam" id="PF01636">
    <property type="entry name" value="APH"/>
    <property type="match status" value="1"/>
</dbReference>
<sequence>MTEEEMLVFAKNNSPDLFINSVQTNSDGWDNDILILNEKLVFRFPKSNAVLSKIEDEGKILENLKGKKPLLLIPNYEYLYEGRELRGVKYGFLEGISLSELPVNNLRGNPYNARGIGDFLSKLHRIDITDLNHSNIGTIHSLKYWESLHKKVEIKLFPFLTSKQQKEINEVFNRFLNEFSNFTNEKTIIHGDLTASNIIYSQEKESINGIIDFTDAQIGDPAFDFAGLYWAFGMDFTKDVLGWYTNIENKEFLLDRVKKFYGLQPVFHELLYAIENDQKINWKTALNKFSALNQLAK</sequence>
<dbReference type="InterPro" id="IPR051678">
    <property type="entry name" value="AGP_Transferase"/>
</dbReference>
<dbReference type="RefSeq" id="WP_071153751.1">
    <property type="nucleotide sequence ID" value="NZ_CP019401.1"/>
</dbReference>
<evidence type="ECO:0000313" key="3">
    <source>
        <dbReference type="Proteomes" id="UP000189661"/>
    </source>
</evidence>
<dbReference type="Proteomes" id="UP000189661">
    <property type="component" value="Chromosome"/>
</dbReference>
<proteinExistence type="predicted"/>
<accession>A0ABM6ISI8</accession>
<organism evidence="2 3">
    <name type="scientific">Planococcus faecalis</name>
    <dbReference type="NCBI Taxonomy" id="1598147"/>
    <lineage>
        <taxon>Bacteria</taxon>
        <taxon>Bacillati</taxon>
        <taxon>Bacillota</taxon>
        <taxon>Bacilli</taxon>
        <taxon>Bacillales</taxon>
        <taxon>Caryophanaceae</taxon>
        <taxon>Planococcus</taxon>
    </lineage>
</organism>
<dbReference type="EMBL" id="CP019401">
    <property type="protein sequence ID" value="AQU79556.1"/>
    <property type="molecule type" value="Genomic_DNA"/>
</dbReference>
<dbReference type="Gene3D" id="3.30.200.20">
    <property type="entry name" value="Phosphorylase Kinase, domain 1"/>
    <property type="match status" value="1"/>
</dbReference>
<dbReference type="InterPro" id="IPR008266">
    <property type="entry name" value="Tyr_kinase_AS"/>
</dbReference>
<protein>
    <recommendedName>
        <fullName evidence="1">Aminoglycoside phosphotransferase domain-containing protein</fullName>
    </recommendedName>
</protein>